<dbReference type="Proteomes" id="UP000245926">
    <property type="component" value="Chromosome"/>
</dbReference>
<dbReference type="AlphaFoldDB" id="A0A2U8WAR7"/>
<organism evidence="1 2">
    <name type="scientific">Methylobacterium durans</name>
    <dbReference type="NCBI Taxonomy" id="2202825"/>
    <lineage>
        <taxon>Bacteria</taxon>
        <taxon>Pseudomonadati</taxon>
        <taxon>Pseudomonadota</taxon>
        <taxon>Alphaproteobacteria</taxon>
        <taxon>Hyphomicrobiales</taxon>
        <taxon>Methylobacteriaceae</taxon>
        <taxon>Methylobacterium</taxon>
    </lineage>
</organism>
<dbReference type="RefSeq" id="WP_109892847.1">
    <property type="nucleotide sequence ID" value="NZ_CP029550.1"/>
</dbReference>
<evidence type="ECO:0000313" key="1">
    <source>
        <dbReference type="EMBL" id="AWN42708.1"/>
    </source>
</evidence>
<dbReference type="EMBL" id="CP029550">
    <property type="protein sequence ID" value="AWN42708.1"/>
    <property type="molecule type" value="Genomic_DNA"/>
</dbReference>
<dbReference type="KEGG" id="mets:DK389_22125"/>
<dbReference type="OrthoDB" id="7997801at2"/>
<evidence type="ECO:0000313" key="2">
    <source>
        <dbReference type="Proteomes" id="UP000245926"/>
    </source>
</evidence>
<gene>
    <name evidence="1" type="ORF">DK389_22125</name>
</gene>
<keyword evidence="2" id="KW-1185">Reference proteome</keyword>
<reference evidence="2" key="1">
    <citation type="submission" date="2018-05" db="EMBL/GenBank/DDBJ databases">
        <title>Complete Genome Sequence of Methylobacterium sp. 17SD2-17.</title>
        <authorList>
            <person name="Srinivasan S."/>
        </authorList>
    </citation>
    <scope>NUCLEOTIDE SEQUENCE [LARGE SCALE GENOMIC DNA]</scope>
    <source>
        <strain evidence="2">17SD2-17</strain>
    </source>
</reference>
<protein>
    <submittedName>
        <fullName evidence="1">Uncharacterized protein</fullName>
    </submittedName>
</protein>
<sequence length="80" mass="8729">MAGKDHGLSHTFIIYDPPAPGMPWISICVGPNRKISLSETFGTLAAAQARMAECVDVFVEGARNGHGFRLWKVRPTYPSV</sequence>
<name>A0A2U8WAR7_9HYPH</name>
<accession>A0A2U8WAR7</accession>
<proteinExistence type="predicted"/>